<reference evidence="2 3" key="1">
    <citation type="submission" date="2022-11" db="EMBL/GenBank/DDBJ databases">
        <title>Minimal conservation of predation-associated metabolite biosynthetic gene clusters underscores biosynthetic potential of Myxococcota including descriptions for ten novel species: Archangium lansinium sp. nov., Myxococcus landrumus sp. nov., Nannocystis bai.</title>
        <authorList>
            <person name="Ahearne A."/>
            <person name="Stevens C."/>
            <person name="Phillips K."/>
        </authorList>
    </citation>
    <scope>NUCLEOTIDE SEQUENCE [LARGE SCALE GENOMIC DNA]</scope>
    <source>
        <strain evidence="2 3">MIWBW</strain>
    </source>
</reference>
<evidence type="ECO:0000313" key="2">
    <source>
        <dbReference type="EMBL" id="MCY1083661.1"/>
    </source>
</evidence>
<keyword evidence="1" id="KW-1133">Transmembrane helix</keyword>
<protein>
    <recommendedName>
        <fullName evidence="4">DUF3592 domain-containing protein</fullName>
    </recommendedName>
</protein>
<proteinExistence type="predicted"/>
<feature type="transmembrane region" description="Helical" evidence="1">
    <location>
        <begin position="30"/>
        <end position="54"/>
    </location>
</feature>
<keyword evidence="1" id="KW-0812">Transmembrane</keyword>
<organism evidence="2 3">
    <name type="scientific">Archangium lansingense</name>
    <dbReference type="NCBI Taxonomy" id="2995310"/>
    <lineage>
        <taxon>Bacteria</taxon>
        <taxon>Pseudomonadati</taxon>
        <taxon>Myxococcota</taxon>
        <taxon>Myxococcia</taxon>
        <taxon>Myxococcales</taxon>
        <taxon>Cystobacterineae</taxon>
        <taxon>Archangiaceae</taxon>
        <taxon>Archangium</taxon>
    </lineage>
</organism>
<gene>
    <name evidence="2" type="ORF">OV287_55405</name>
</gene>
<dbReference type="Proteomes" id="UP001207654">
    <property type="component" value="Unassembled WGS sequence"/>
</dbReference>
<evidence type="ECO:0000256" key="1">
    <source>
        <dbReference type="SAM" id="Phobius"/>
    </source>
</evidence>
<comment type="caution">
    <text evidence="2">The sequence shown here is derived from an EMBL/GenBank/DDBJ whole genome shotgun (WGS) entry which is preliminary data.</text>
</comment>
<keyword evidence="1" id="KW-0472">Membrane</keyword>
<evidence type="ECO:0008006" key="4">
    <source>
        <dbReference type="Google" id="ProtNLM"/>
    </source>
</evidence>
<dbReference type="EMBL" id="JAPNKA010000001">
    <property type="protein sequence ID" value="MCY1083661.1"/>
    <property type="molecule type" value="Genomic_DNA"/>
</dbReference>
<evidence type="ECO:0000313" key="3">
    <source>
        <dbReference type="Proteomes" id="UP001207654"/>
    </source>
</evidence>
<feature type="transmembrane region" description="Helical" evidence="1">
    <location>
        <begin position="164"/>
        <end position="184"/>
    </location>
</feature>
<accession>A0ABT4AQW7</accession>
<keyword evidence="3" id="KW-1185">Reference proteome</keyword>
<name>A0ABT4AQW7_9BACT</name>
<sequence length="202" mass="23075">MSLRVLPTRERVYDEAVSDSAPSVTPSRSLFIGAISVLALSVPFFIFGLVFMNVKARIEFQCQRGGPCSLTRIGLLTREEPITFTMEEMQSARVERDRSPRGEQQNIYRPVLVTTRGEFPLSHHWVAEEREANRAVISINQFLKRPGTPGFTMWHDDRPRASRMGIMFTVAAVLVLLFGLWLTWRAVRRRRQERAQSTVPGV</sequence>
<dbReference type="RefSeq" id="WP_267542185.1">
    <property type="nucleotide sequence ID" value="NZ_JAPNKA010000001.1"/>
</dbReference>